<dbReference type="GO" id="GO:0016020">
    <property type="term" value="C:membrane"/>
    <property type="evidence" value="ECO:0007669"/>
    <property type="project" value="TreeGrafter"/>
</dbReference>
<dbReference type="Proteomes" id="UP000887013">
    <property type="component" value="Unassembled WGS sequence"/>
</dbReference>
<feature type="coiled-coil region" evidence="1">
    <location>
        <begin position="648"/>
        <end position="685"/>
    </location>
</feature>
<evidence type="ECO:0000259" key="3">
    <source>
        <dbReference type="SMART" id="SM00355"/>
    </source>
</evidence>
<feature type="compositionally biased region" description="Polar residues" evidence="2">
    <location>
        <begin position="195"/>
        <end position="206"/>
    </location>
</feature>
<feature type="region of interest" description="Disordered" evidence="2">
    <location>
        <begin position="193"/>
        <end position="223"/>
    </location>
</feature>
<dbReference type="InterPro" id="IPR036236">
    <property type="entry name" value="Znf_C2H2_sf"/>
</dbReference>
<dbReference type="Pfam" id="PF12874">
    <property type="entry name" value="zf-met"/>
    <property type="match status" value="1"/>
</dbReference>
<keyword evidence="1" id="KW-0175">Coiled coil</keyword>
<organism evidence="5 6">
    <name type="scientific">Nephila pilipes</name>
    <name type="common">Giant wood spider</name>
    <name type="synonym">Nephila maculata</name>
    <dbReference type="NCBI Taxonomy" id="299642"/>
    <lineage>
        <taxon>Eukaryota</taxon>
        <taxon>Metazoa</taxon>
        <taxon>Ecdysozoa</taxon>
        <taxon>Arthropoda</taxon>
        <taxon>Chelicerata</taxon>
        <taxon>Arachnida</taxon>
        <taxon>Araneae</taxon>
        <taxon>Araneomorphae</taxon>
        <taxon>Entelegynae</taxon>
        <taxon>Araneoidea</taxon>
        <taxon>Nephilidae</taxon>
        <taxon>Nephila</taxon>
    </lineage>
</organism>
<dbReference type="SUPFAM" id="SSF57667">
    <property type="entry name" value="beta-beta-alpha zinc fingers"/>
    <property type="match status" value="1"/>
</dbReference>
<feature type="compositionally biased region" description="Polar residues" evidence="2">
    <location>
        <begin position="1"/>
        <end position="16"/>
    </location>
</feature>
<accession>A0A8X6M6D9</accession>
<dbReference type="GO" id="GO:0005829">
    <property type="term" value="C:cytosol"/>
    <property type="evidence" value="ECO:0007669"/>
    <property type="project" value="TreeGrafter"/>
</dbReference>
<dbReference type="SUPFAM" id="SSF50978">
    <property type="entry name" value="WD40 repeat-like"/>
    <property type="match status" value="1"/>
</dbReference>
<reference evidence="5" key="1">
    <citation type="submission" date="2020-08" db="EMBL/GenBank/DDBJ databases">
        <title>Multicomponent nature underlies the extraordinary mechanical properties of spider dragline silk.</title>
        <authorList>
            <person name="Kono N."/>
            <person name="Nakamura H."/>
            <person name="Mori M."/>
            <person name="Yoshida Y."/>
            <person name="Ohtoshi R."/>
            <person name="Malay A.D."/>
            <person name="Moran D.A.P."/>
            <person name="Tomita M."/>
            <person name="Numata K."/>
            <person name="Arakawa K."/>
        </authorList>
    </citation>
    <scope>NUCLEOTIDE SEQUENCE</scope>
</reference>
<feature type="region of interest" description="Disordered" evidence="2">
    <location>
        <begin position="63"/>
        <end position="88"/>
    </location>
</feature>
<dbReference type="SMART" id="SM00320">
    <property type="entry name" value="WD40"/>
    <property type="match status" value="3"/>
</dbReference>
<dbReference type="InterPro" id="IPR042622">
    <property type="entry name" value="Znf106"/>
</dbReference>
<evidence type="ECO:0000313" key="6">
    <source>
        <dbReference type="Proteomes" id="UP000887013"/>
    </source>
</evidence>
<dbReference type="GO" id="GO:0003723">
    <property type="term" value="F:RNA binding"/>
    <property type="evidence" value="ECO:0007669"/>
    <property type="project" value="InterPro"/>
</dbReference>
<dbReference type="InterPro" id="IPR003604">
    <property type="entry name" value="Matrin/U1-like-C_Znf_C2H2"/>
</dbReference>
<feature type="region of interest" description="Disordered" evidence="2">
    <location>
        <begin position="1"/>
        <end position="29"/>
    </location>
</feature>
<evidence type="ECO:0000259" key="4">
    <source>
        <dbReference type="SMART" id="SM00451"/>
    </source>
</evidence>
<dbReference type="InterPro" id="IPR036322">
    <property type="entry name" value="WD40_repeat_dom_sf"/>
</dbReference>
<dbReference type="GO" id="GO:0008270">
    <property type="term" value="F:zinc ion binding"/>
    <property type="evidence" value="ECO:0007669"/>
    <property type="project" value="InterPro"/>
</dbReference>
<gene>
    <name evidence="5" type="primary">Znf106</name>
    <name evidence="5" type="ORF">NPIL_205481</name>
</gene>
<feature type="domain" description="C2H2-type" evidence="3">
    <location>
        <begin position="1156"/>
        <end position="1183"/>
    </location>
</feature>
<comment type="caution">
    <text evidence="5">The sequence shown here is derived from an EMBL/GenBank/DDBJ whole genome shotgun (WGS) entry which is preliminary data.</text>
</comment>
<feature type="domain" description="C2H2-type" evidence="3">
    <location>
        <begin position="1122"/>
        <end position="1149"/>
    </location>
</feature>
<dbReference type="InterPro" id="IPR015943">
    <property type="entry name" value="WD40/YVTN_repeat-like_dom_sf"/>
</dbReference>
<proteinExistence type="predicted"/>
<keyword evidence="6" id="KW-1185">Reference proteome</keyword>
<dbReference type="SMART" id="SM00355">
    <property type="entry name" value="ZnF_C2H2"/>
    <property type="match status" value="3"/>
</dbReference>
<protein>
    <submittedName>
        <fullName evidence="5">Zinc finger protein 106</fullName>
    </submittedName>
</protein>
<name>A0A8X6M6D9_NEPPI</name>
<feature type="domain" description="U1-type" evidence="4">
    <location>
        <begin position="27"/>
        <end position="61"/>
    </location>
</feature>
<feature type="compositionally biased region" description="Low complexity" evidence="2">
    <location>
        <begin position="70"/>
        <end position="83"/>
    </location>
</feature>
<dbReference type="InterPro" id="IPR013087">
    <property type="entry name" value="Znf_C2H2_type"/>
</dbReference>
<dbReference type="Gene3D" id="2.130.10.10">
    <property type="entry name" value="YVTN repeat-like/Quinoprotein amine dehydrogenase"/>
    <property type="match status" value="1"/>
</dbReference>
<dbReference type="AlphaFoldDB" id="A0A8X6M6D9"/>
<evidence type="ECO:0000256" key="2">
    <source>
        <dbReference type="SAM" id="MobiDB-lite"/>
    </source>
</evidence>
<feature type="domain" description="C2H2-type" evidence="3">
    <location>
        <begin position="30"/>
        <end position="54"/>
    </location>
</feature>
<evidence type="ECO:0000313" key="5">
    <source>
        <dbReference type="EMBL" id="GFS29505.1"/>
    </source>
</evidence>
<dbReference type="SMART" id="SM00451">
    <property type="entry name" value="ZnF_U1"/>
    <property type="match status" value="1"/>
</dbReference>
<dbReference type="GO" id="GO:0017124">
    <property type="term" value="F:SH3 domain binding"/>
    <property type="evidence" value="ECO:0007669"/>
    <property type="project" value="TreeGrafter"/>
</dbReference>
<dbReference type="InterPro" id="IPR001680">
    <property type="entry name" value="WD40_rpt"/>
</dbReference>
<dbReference type="PANTHER" id="PTHR14435">
    <property type="entry name" value="ZINC FINGER PROTEIN 106"/>
    <property type="match status" value="1"/>
</dbReference>
<dbReference type="EMBL" id="BMAW01041570">
    <property type="protein sequence ID" value="GFS29505.1"/>
    <property type="molecule type" value="Genomic_DNA"/>
</dbReference>
<dbReference type="PANTHER" id="PTHR14435:SF2">
    <property type="entry name" value="ZINC FINGER PROTEIN 106"/>
    <property type="match status" value="1"/>
</dbReference>
<dbReference type="OrthoDB" id="6431899at2759"/>
<dbReference type="Gene3D" id="3.30.160.60">
    <property type="entry name" value="Classic Zinc Finger"/>
    <property type="match status" value="1"/>
</dbReference>
<sequence length="1200" mass="135832">MSSELNSPRLRSNVQVKKSKSKDAAPSENFSCNICNVKNSSMKSLETHEKGKKHEKQLRKLKEITEKNNKSSASPSNNISESNQLPSFIPLEKKHDMSNEKRNHSHNFRNNHFKLPNDSYSHCREPCPYNNRYFNYKDNETRKRNHDQPTQNNQNGRHFLFNERRNRFNHSFSQSNHLEKAQYQVRYNEQRETLDPNNKQDFSENIQPPDDSRSFENNSSNNEAFKEINKVTIDEQISSKEKSFNRKGSRVLSFSKIAAEMAHDVIVEKEDSGNEKQPEKSKVLTENMTGKRIAHWINPSNHKDKAEVRRLVTEFSKSKKKENLIKLKLQTDQNDKALIQNSSLQNTPEKTNEGLLSLPVASEIAEKGNLSNSIEIQPCTDAPLINSSKTKKRLRSKSLTDISSDSIQSSSGNFKNCNEIVKRTKTPRRSSAKNSDSCFKVYELSTDLKRKNSIEQSCTSKRHKCSSVDCFEQCIDSVVNSKDTFVHLDVPKPMETAATTVQAIYSCYPNENEAVYIKKESVETSDIDDNILSSLNINELIQKQNEEIADSSVTATMSPVESLINLFATGNITVKREFDDPLIDAIRSIDPAVLNKVCDGQLTNTYSSQEAVPEPTGSCTTDSPTIIENVSLLDNNMPFLTGSLKHILSELQNISAEEEKVKKSLQNADEKIQHYQALLDEWKTKKIKFQSEEEILRNKRNTFVNSMNDLVTQQSIKTCSTESPKLLDVPCAEQPTADVPKNNCNLSTNKNTLNSERLPVENCTSQSYKEVSKIVKNEVEDNIICIDDEITILPVQEDEVPVIDLDQSDSFDDGDGTDDISELNSSIDSIIANCNILKDLNAHNGAINALQVYEDYIYTCSNDKTARRFSLKDPTQTAVYNHIEKDVNQICVVKINNQIVLFTSTSPSNAITVFNAQEVLKLKVFNFPCNIANMCRGKGKIYVGLRVGWIVTCDLKEQKDLVNISEPIRSINSMYQGGLNLLIVLSTKGHVSIRDADRNGLLIRYVKALAHVPLFMAINNDYVYLSSAGFLSVLDISTGSFIKKYELPAAYTSLTVHKDHIFTTSFSGFVRCYSKSEIHNVQAYYGAGKKALTCICVHDDWVFTGNRSGKISVFKFDPETSLPCQFGKCKMVFSQVEDLTYHVLESEDHNLPKAGKMCPWRKCNVKIQTDWNQEALCNHIKAHIAGSFFQYHKPLYNLTY</sequence>
<evidence type="ECO:0000256" key="1">
    <source>
        <dbReference type="SAM" id="Coils"/>
    </source>
</evidence>